<dbReference type="InterPro" id="IPR000073">
    <property type="entry name" value="AB_hydrolase_1"/>
</dbReference>
<accession>A0A2I0R1G9</accession>
<dbReference type="RefSeq" id="WP_101334895.1">
    <property type="nucleotide sequence ID" value="NZ_PJNI01000010.1"/>
</dbReference>
<reference evidence="2 3" key="1">
    <citation type="submission" date="2017-12" db="EMBL/GenBank/DDBJ databases">
        <title>The draft genome sequence of Brumimicrobium saltpan LHR20.</title>
        <authorList>
            <person name="Do Z.-J."/>
            <person name="Luo H.-R."/>
        </authorList>
    </citation>
    <scope>NUCLEOTIDE SEQUENCE [LARGE SCALE GENOMIC DNA]</scope>
    <source>
        <strain evidence="2 3">LHR20</strain>
    </source>
</reference>
<evidence type="ECO:0000313" key="3">
    <source>
        <dbReference type="Proteomes" id="UP000236654"/>
    </source>
</evidence>
<dbReference type="InterPro" id="IPR029058">
    <property type="entry name" value="AB_hydrolase_fold"/>
</dbReference>
<organism evidence="2 3">
    <name type="scientific">Brumimicrobium salinarum</name>
    <dbReference type="NCBI Taxonomy" id="2058658"/>
    <lineage>
        <taxon>Bacteria</taxon>
        <taxon>Pseudomonadati</taxon>
        <taxon>Bacteroidota</taxon>
        <taxon>Flavobacteriia</taxon>
        <taxon>Flavobacteriales</taxon>
        <taxon>Crocinitomicaceae</taxon>
        <taxon>Brumimicrobium</taxon>
    </lineage>
</organism>
<sequence length="481" mass="54255">MEKLVVIHGALGSQKEFDAIIPSLNKNIEVIPYEIPHHGNKKDSDVDFEMSALVVDFIDFMEKFGPASIYGFSLGGYIALAAAQVNAKNIKGIITQGTKLDWTPESAKKETAGLNIDFLSTKVKGFYEYLLDLHGEYLSELLHKTTSFMTTLGANPLLTPESVKQISVPVSMTRGGRDKMVSKEETLLICENIKNSRYFEVPHMIHPLGFIKPKHISRHITIQLNSFNYKWTPTPFGEMAYEVIGDIKDENQPIVLFLHEAIGSIAQWKDFPKNLCEKLDLPGIAIEFPGYGFSEKEDKKRDAKYLHEFALEYLPAFLKSIELKNPMYIVGHSDGGTNALLYSSKFPKQVKAIVTMAAHYINEKETRAGIQPAIDAWENKKLKGLEFYHGAKTERLFFAWAKTWQQADFKNWNISEDIKGNAVPALILQGDDDQYGTDQQVNGIVELLENAEGFFIDDCGHAPHLEKEEVVIEKIMEFVGR</sequence>
<name>A0A2I0R1G9_9FLAO</name>
<dbReference type="AlphaFoldDB" id="A0A2I0R1G9"/>
<dbReference type="PANTHER" id="PTHR43798">
    <property type="entry name" value="MONOACYLGLYCEROL LIPASE"/>
    <property type="match status" value="1"/>
</dbReference>
<evidence type="ECO:0000259" key="1">
    <source>
        <dbReference type="Pfam" id="PF00561"/>
    </source>
</evidence>
<keyword evidence="3" id="KW-1185">Reference proteome</keyword>
<feature type="domain" description="AB hydrolase-1" evidence="1">
    <location>
        <begin position="253"/>
        <end position="362"/>
    </location>
</feature>
<dbReference type="GO" id="GO:0016020">
    <property type="term" value="C:membrane"/>
    <property type="evidence" value="ECO:0007669"/>
    <property type="project" value="TreeGrafter"/>
</dbReference>
<protein>
    <recommendedName>
        <fullName evidence="1">AB hydrolase-1 domain-containing protein</fullName>
    </recommendedName>
</protein>
<feature type="domain" description="AB hydrolase-1" evidence="1">
    <location>
        <begin position="4"/>
        <end position="106"/>
    </location>
</feature>
<dbReference type="EMBL" id="PJNI01000010">
    <property type="protein sequence ID" value="PKR80423.1"/>
    <property type="molecule type" value="Genomic_DNA"/>
</dbReference>
<dbReference type="SUPFAM" id="SSF53474">
    <property type="entry name" value="alpha/beta-Hydrolases"/>
    <property type="match status" value="2"/>
</dbReference>
<dbReference type="InterPro" id="IPR050266">
    <property type="entry name" value="AB_hydrolase_sf"/>
</dbReference>
<dbReference type="PANTHER" id="PTHR43798:SF33">
    <property type="entry name" value="HYDROLASE, PUTATIVE (AFU_ORTHOLOGUE AFUA_2G14860)-RELATED"/>
    <property type="match status" value="1"/>
</dbReference>
<gene>
    <name evidence="2" type="ORF">CW751_10165</name>
</gene>
<dbReference type="OrthoDB" id="135231at2"/>
<evidence type="ECO:0000313" key="2">
    <source>
        <dbReference type="EMBL" id="PKR80423.1"/>
    </source>
</evidence>
<dbReference type="Proteomes" id="UP000236654">
    <property type="component" value="Unassembled WGS sequence"/>
</dbReference>
<dbReference type="Gene3D" id="3.40.50.1820">
    <property type="entry name" value="alpha/beta hydrolase"/>
    <property type="match status" value="2"/>
</dbReference>
<proteinExistence type="predicted"/>
<dbReference type="Pfam" id="PF00561">
    <property type="entry name" value="Abhydrolase_1"/>
    <property type="match status" value="2"/>
</dbReference>
<comment type="caution">
    <text evidence="2">The sequence shown here is derived from an EMBL/GenBank/DDBJ whole genome shotgun (WGS) entry which is preliminary data.</text>
</comment>